<comment type="domain">
    <text evidence="4">The PPC domain mediates interactions between AHL proteins.</text>
</comment>
<evidence type="ECO:0000259" key="6">
    <source>
        <dbReference type="PROSITE" id="PS51742"/>
    </source>
</evidence>
<dbReference type="InterPro" id="IPR039605">
    <property type="entry name" value="AHL"/>
</dbReference>
<keyword evidence="1 4" id="KW-0805">Transcription regulation</keyword>
<evidence type="ECO:0000256" key="1">
    <source>
        <dbReference type="ARBA" id="ARBA00023015"/>
    </source>
</evidence>
<proteinExistence type="predicted"/>
<dbReference type="PANTHER" id="PTHR31500:SF9">
    <property type="entry name" value="AT-HOOK MOTIF NUCLEAR-LOCALIZED PROTEIN 9"/>
    <property type="match status" value="1"/>
</dbReference>
<reference evidence="7" key="2">
    <citation type="submission" date="2020-07" db="EMBL/GenBank/DDBJ databases">
        <authorList>
            <person name="Vera ALvarez R."/>
            <person name="Arias-Moreno D.M."/>
            <person name="Jimenez-Jacinto V."/>
            <person name="Jimenez-Bremont J.F."/>
            <person name="Swaminathan K."/>
            <person name="Moose S.P."/>
            <person name="Guerrero-Gonzalez M.L."/>
            <person name="Marino-Ramirez L."/>
            <person name="Landsman D."/>
            <person name="Rodriguez-Kessler M."/>
            <person name="Delgado-Sanchez P."/>
        </authorList>
    </citation>
    <scope>NUCLEOTIDE SEQUENCE</scope>
    <source>
        <tissue evidence="7">Cladode</tissue>
    </source>
</reference>
<sequence length="331" mass="34153">MDRREAMPMSGPASFYMQRGMSELHGQQGVRSLSNPGMPFQSNIMGSSSGPALVVEPNSNVLSDGLGVGASSMQPTTTPLRRKRGRPRKYGPDGKVSLALSSASATPQGMSLSTEKRGRGRPPGSGRKQHSTPFGELVSGSAGVGFTPHVITVAAGEDIAAKLLAFAQQGPRAVCILSANGSVSTVTLRQPSTSGGTVTYEGRFDILCMSGSFLLVDDSFRNRSGGLSISLASPDGRVIGGGVGGMLIAASPVQVIAGSFTWATSKTKPKIGKGTDGGGDSEMFPANSTMGAPPTGRQSQNLSPSTSMGTWASPQAMDMRNCHVDIDLMRG</sequence>
<feature type="region of interest" description="Disordered" evidence="5">
    <location>
        <begin position="66"/>
        <end position="134"/>
    </location>
</feature>
<evidence type="ECO:0000256" key="2">
    <source>
        <dbReference type="ARBA" id="ARBA00023125"/>
    </source>
</evidence>
<evidence type="ECO:0000313" key="7">
    <source>
        <dbReference type="EMBL" id="MBA4617798.1"/>
    </source>
</evidence>
<dbReference type="PROSITE" id="PS51742">
    <property type="entry name" value="PPC"/>
    <property type="match status" value="1"/>
</dbReference>
<dbReference type="PANTHER" id="PTHR31500">
    <property type="entry name" value="AT-HOOK MOTIF NUCLEAR-LOCALIZED PROTEIN 9"/>
    <property type="match status" value="1"/>
</dbReference>
<dbReference type="Pfam" id="PF03479">
    <property type="entry name" value="PCC"/>
    <property type="match status" value="1"/>
</dbReference>
<evidence type="ECO:0000256" key="3">
    <source>
        <dbReference type="ARBA" id="ARBA00023163"/>
    </source>
</evidence>
<dbReference type="CDD" id="cd11378">
    <property type="entry name" value="DUF296"/>
    <property type="match status" value="1"/>
</dbReference>
<feature type="compositionally biased region" description="Polar residues" evidence="5">
    <location>
        <begin position="99"/>
        <end position="113"/>
    </location>
</feature>
<protein>
    <recommendedName>
        <fullName evidence="4">AT-hook motif nuclear-localized protein</fullName>
    </recommendedName>
</protein>
<feature type="region of interest" description="Disordered" evidence="5">
    <location>
        <begin position="268"/>
        <end position="313"/>
    </location>
</feature>
<feature type="compositionally biased region" description="Polar residues" evidence="5">
    <location>
        <begin position="286"/>
        <end position="313"/>
    </location>
</feature>
<dbReference type="Gene3D" id="3.30.1330.80">
    <property type="entry name" value="Hypothetical protein, similar to alpha- acetolactate decarboxylase, domain 2"/>
    <property type="match status" value="1"/>
</dbReference>
<keyword evidence="3 4" id="KW-0804">Transcription</keyword>
<feature type="compositionally biased region" description="Basic residues" evidence="5">
    <location>
        <begin position="80"/>
        <end position="89"/>
    </location>
</feature>
<keyword evidence="4" id="KW-0539">Nucleus</keyword>
<dbReference type="EMBL" id="GISG01017902">
    <property type="protein sequence ID" value="MBA4617798.1"/>
    <property type="molecule type" value="Transcribed_RNA"/>
</dbReference>
<dbReference type="InterPro" id="IPR005175">
    <property type="entry name" value="PPC_dom"/>
</dbReference>
<keyword evidence="2 4" id="KW-0238">DNA-binding</keyword>
<dbReference type="AlphaFoldDB" id="A0A7C8YGS1"/>
<dbReference type="SUPFAM" id="SSF117856">
    <property type="entry name" value="AF0104/ALDC/Ptd012-like"/>
    <property type="match status" value="1"/>
</dbReference>
<feature type="domain" description="PPC" evidence="6">
    <location>
        <begin position="142"/>
        <end position="281"/>
    </location>
</feature>
<accession>A0A7C8YGS1</accession>
<reference evidence="7" key="1">
    <citation type="journal article" date="2013" name="J. Plant Res.">
        <title>Effect of fungi and light on seed germination of three Opuntia species from semiarid lands of central Mexico.</title>
        <authorList>
            <person name="Delgado-Sanchez P."/>
            <person name="Jimenez-Bremont J.F."/>
            <person name="Guerrero-Gonzalez Mde L."/>
            <person name="Flores J."/>
        </authorList>
    </citation>
    <scope>NUCLEOTIDE SEQUENCE</scope>
    <source>
        <tissue evidence="7">Cladode</tissue>
    </source>
</reference>
<dbReference type="GO" id="GO:0005634">
    <property type="term" value="C:nucleus"/>
    <property type="evidence" value="ECO:0007669"/>
    <property type="project" value="UniProtKB-SubCell"/>
</dbReference>
<evidence type="ECO:0000256" key="4">
    <source>
        <dbReference type="RuleBase" id="RU367031"/>
    </source>
</evidence>
<name>A0A7C8YGS1_OPUST</name>
<comment type="function">
    <text evidence="4">Transcription factor that specifically binds AT-rich DNA sequences related to the nuclear matrix attachment regions (MARs).</text>
</comment>
<evidence type="ECO:0000256" key="5">
    <source>
        <dbReference type="SAM" id="MobiDB-lite"/>
    </source>
</evidence>
<organism evidence="7">
    <name type="scientific">Opuntia streptacantha</name>
    <name type="common">Prickly pear cactus</name>
    <name type="synonym">Opuntia cardona</name>
    <dbReference type="NCBI Taxonomy" id="393608"/>
    <lineage>
        <taxon>Eukaryota</taxon>
        <taxon>Viridiplantae</taxon>
        <taxon>Streptophyta</taxon>
        <taxon>Embryophyta</taxon>
        <taxon>Tracheophyta</taxon>
        <taxon>Spermatophyta</taxon>
        <taxon>Magnoliopsida</taxon>
        <taxon>eudicotyledons</taxon>
        <taxon>Gunneridae</taxon>
        <taxon>Pentapetalae</taxon>
        <taxon>Caryophyllales</taxon>
        <taxon>Cactineae</taxon>
        <taxon>Cactaceae</taxon>
        <taxon>Opuntioideae</taxon>
        <taxon>Opuntia</taxon>
    </lineage>
</organism>
<dbReference type="GO" id="GO:0003680">
    <property type="term" value="F:minor groove of adenine-thymine-rich DNA binding"/>
    <property type="evidence" value="ECO:0007669"/>
    <property type="project" value="UniProtKB-UniRule"/>
</dbReference>
<comment type="subcellular location">
    <subcellularLocation>
        <location evidence="4">Nucleus</location>
    </subcellularLocation>
</comment>